<dbReference type="EMBL" id="KE546988">
    <property type="protein sequence ID" value="EPY53570.1"/>
    <property type="molecule type" value="Genomic_DNA"/>
</dbReference>
<accession>S9W6R8</accession>
<dbReference type="RefSeq" id="XP_013021303.1">
    <property type="nucleotide sequence ID" value="XM_013165849.1"/>
</dbReference>
<keyword evidence="2" id="KW-1185">Reference proteome</keyword>
<name>S9W6R8_SCHCR</name>
<dbReference type="HOGENOM" id="CLU_1778546_0_0_1"/>
<organism evidence="1 2">
    <name type="scientific">Schizosaccharomyces cryophilus (strain OY26 / ATCC MYA-4695 / CBS 11777 / NBRC 106824 / NRRL Y48691)</name>
    <name type="common">Fission yeast</name>
    <dbReference type="NCBI Taxonomy" id="653667"/>
    <lineage>
        <taxon>Eukaryota</taxon>
        <taxon>Fungi</taxon>
        <taxon>Dikarya</taxon>
        <taxon>Ascomycota</taxon>
        <taxon>Taphrinomycotina</taxon>
        <taxon>Schizosaccharomycetes</taxon>
        <taxon>Schizosaccharomycetales</taxon>
        <taxon>Schizosaccharomycetaceae</taxon>
        <taxon>Schizosaccharomyces</taxon>
    </lineage>
</organism>
<evidence type="ECO:0000313" key="2">
    <source>
        <dbReference type="Proteomes" id="UP000015464"/>
    </source>
</evidence>
<dbReference type="OrthoDB" id="2130169at2759"/>
<dbReference type="GeneID" id="25037509"/>
<evidence type="ECO:0000313" key="1">
    <source>
        <dbReference type="EMBL" id="EPY53570.1"/>
    </source>
</evidence>
<sequence length="146" mass="17028">MKKINYMNVIIHRKVDKVAIVAPAVICIGRGPDKKNSFPLFELFFKHKKVVGKGDNIWYNIHVQDLNKLYLLLAESIVNGDLRATWNEEKWYYLTEYWFLCESRNAADGCQGLIQERLYSAARCRIHDCRGKRKEATRLGTQHAKL</sequence>
<proteinExistence type="predicted"/>
<protein>
    <submittedName>
        <fullName evidence="1">Uncharacterized protein</fullName>
    </submittedName>
</protein>
<dbReference type="AlphaFoldDB" id="S9W6R8"/>
<reference evidence="1 2" key="1">
    <citation type="journal article" date="2011" name="Science">
        <title>Comparative functional genomics of the fission yeasts.</title>
        <authorList>
            <person name="Rhind N."/>
            <person name="Chen Z."/>
            <person name="Yassour M."/>
            <person name="Thompson D.A."/>
            <person name="Haas B.J."/>
            <person name="Habib N."/>
            <person name="Wapinski I."/>
            <person name="Roy S."/>
            <person name="Lin M.F."/>
            <person name="Heiman D.I."/>
            <person name="Young S.K."/>
            <person name="Furuya K."/>
            <person name="Guo Y."/>
            <person name="Pidoux A."/>
            <person name="Chen H.M."/>
            <person name="Robbertse B."/>
            <person name="Goldberg J.M."/>
            <person name="Aoki K."/>
            <person name="Bayne E.H."/>
            <person name="Berlin A.M."/>
            <person name="Desjardins C.A."/>
            <person name="Dobbs E."/>
            <person name="Dukaj L."/>
            <person name="Fan L."/>
            <person name="FitzGerald M.G."/>
            <person name="French C."/>
            <person name="Gujja S."/>
            <person name="Hansen K."/>
            <person name="Keifenheim D."/>
            <person name="Levin J.Z."/>
            <person name="Mosher R.A."/>
            <person name="Mueller C.A."/>
            <person name="Pfiffner J."/>
            <person name="Priest M."/>
            <person name="Russ C."/>
            <person name="Smialowska A."/>
            <person name="Swoboda P."/>
            <person name="Sykes S.M."/>
            <person name="Vaughn M."/>
            <person name="Vengrova S."/>
            <person name="Yoder R."/>
            <person name="Zeng Q."/>
            <person name="Allshire R."/>
            <person name="Baulcombe D."/>
            <person name="Birren B.W."/>
            <person name="Brown W."/>
            <person name="Ekwall K."/>
            <person name="Kellis M."/>
            <person name="Leatherwood J."/>
            <person name="Levin H."/>
            <person name="Margalit H."/>
            <person name="Martienssen R."/>
            <person name="Nieduszynski C.A."/>
            <person name="Spatafora J.W."/>
            <person name="Friedman N."/>
            <person name="Dalgaard J.Z."/>
            <person name="Baumann P."/>
            <person name="Niki H."/>
            <person name="Regev A."/>
            <person name="Nusbaum C."/>
        </authorList>
    </citation>
    <scope>NUCLEOTIDE SEQUENCE [LARGE SCALE GENOMIC DNA]</scope>
    <source>
        <strain evidence="2">OY26 / ATCC MYA-4695 / CBS 11777 / NBRC 106824 / NRRL Y48691</strain>
    </source>
</reference>
<dbReference type="Proteomes" id="UP000015464">
    <property type="component" value="Unassembled WGS sequence"/>
</dbReference>
<dbReference type="STRING" id="653667.S9W6R8"/>
<gene>
    <name evidence="1" type="ORF">SPOG_03192</name>
</gene>